<dbReference type="InterPro" id="IPR014930">
    <property type="entry name" value="Myotonic_dystrophy_kinase_coil"/>
</dbReference>
<feature type="coiled-coil region" evidence="23">
    <location>
        <begin position="914"/>
        <end position="941"/>
    </location>
</feature>
<evidence type="ECO:0000256" key="16">
    <source>
        <dbReference type="ARBA" id="ARBA00023054"/>
    </source>
</evidence>
<dbReference type="InterPro" id="IPR011009">
    <property type="entry name" value="Kinase-like_dom_sf"/>
</dbReference>
<feature type="binding site" evidence="22">
    <location>
        <position position="106"/>
    </location>
    <ligand>
        <name>ATP</name>
        <dbReference type="ChEBI" id="CHEBI:30616"/>
    </ligand>
</feature>
<dbReference type="Gene3D" id="3.30.200.20">
    <property type="entry name" value="Phosphorylase Kinase, domain 1"/>
    <property type="match status" value="1"/>
</dbReference>
<dbReference type="SMART" id="SM00109">
    <property type="entry name" value="C1"/>
    <property type="match status" value="1"/>
</dbReference>
<evidence type="ECO:0000256" key="20">
    <source>
        <dbReference type="ARBA" id="ARBA00073692"/>
    </source>
</evidence>
<dbReference type="Pfam" id="PF08826">
    <property type="entry name" value="DMPK_coil"/>
    <property type="match status" value="1"/>
</dbReference>
<comment type="similarity">
    <text evidence="4">Belongs to the protein kinase superfamily. AGC Ser/Thr protein kinase family. DMPK subfamily.</text>
</comment>
<dbReference type="PROSITE" id="PS50003">
    <property type="entry name" value="PH_DOMAIN"/>
    <property type="match status" value="1"/>
</dbReference>
<keyword evidence="32" id="KW-1185">Reference proteome</keyword>
<dbReference type="InterPro" id="IPR017892">
    <property type="entry name" value="Pkinase_C"/>
</dbReference>
<dbReference type="PROSITE" id="PS00479">
    <property type="entry name" value="ZF_DAG_PE_1"/>
    <property type="match status" value="1"/>
</dbReference>
<evidence type="ECO:0000256" key="4">
    <source>
        <dbReference type="ARBA" id="ARBA00005719"/>
    </source>
</evidence>
<proteinExistence type="inferred from homology"/>
<dbReference type="PANTHER" id="PTHR22988:SF31">
    <property type="entry name" value="SERINE_THREONINE-PROTEIN KINASE MRCK ALPHA"/>
    <property type="match status" value="1"/>
</dbReference>
<dbReference type="Pfam" id="PF25346">
    <property type="entry name" value="PH_MRCK"/>
    <property type="match status" value="1"/>
</dbReference>
<dbReference type="Pfam" id="PF00433">
    <property type="entry name" value="Pkinase_C"/>
    <property type="match status" value="1"/>
</dbReference>
<dbReference type="InterPro" id="IPR057529">
    <property type="entry name" value="MRCK/ROCK_PH"/>
</dbReference>
<dbReference type="PROSITE" id="PS50011">
    <property type="entry name" value="PROTEIN_KINASE_DOM"/>
    <property type="match status" value="1"/>
</dbReference>
<dbReference type="InterPro" id="IPR050839">
    <property type="entry name" value="Rho-assoc_Ser/Thr_Kinase"/>
</dbReference>
<keyword evidence="12" id="KW-0863">Zinc-finger</keyword>
<dbReference type="GO" id="GO:0005524">
    <property type="term" value="F:ATP binding"/>
    <property type="evidence" value="ECO:0007669"/>
    <property type="project" value="UniProtKB-UniRule"/>
</dbReference>
<feature type="compositionally biased region" description="Low complexity" evidence="24">
    <location>
        <begin position="1631"/>
        <end position="1646"/>
    </location>
</feature>
<dbReference type="InterPro" id="IPR000719">
    <property type="entry name" value="Prot_kinase_dom"/>
</dbReference>
<dbReference type="FunFam" id="3.30.200.20:FF:001055">
    <property type="entry name" value="Serine/threonine-protein kinase MRCK beta"/>
    <property type="match status" value="1"/>
</dbReference>
<evidence type="ECO:0000259" key="29">
    <source>
        <dbReference type="PROSITE" id="PS50219"/>
    </source>
</evidence>
<dbReference type="GO" id="GO:0005737">
    <property type="term" value="C:cytoplasm"/>
    <property type="evidence" value="ECO:0007669"/>
    <property type="project" value="UniProtKB-SubCell"/>
</dbReference>
<dbReference type="SUPFAM" id="SSF50729">
    <property type="entry name" value="PH domain-like"/>
    <property type="match status" value="1"/>
</dbReference>
<dbReference type="Pfam" id="PF00130">
    <property type="entry name" value="C1_1"/>
    <property type="match status" value="1"/>
</dbReference>
<evidence type="ECO:0000256" key="13">
    <source>
        <dbReference type="ARBA" id="ARBA00022777"/>
    </source>
</evidence>
<feature type="domain" description="CRIB" evidence="28">
    <location>
        <begin position="1577"/>
        <end position="1590"/>
    </location>
</feature>
<name>A0A7L0YZ60_9PASE</name>
<keyword evidence="14" id="KW-0862">Zinc</keyword>
<feature type="domain" description="Phorbol-ester/DAG-type" evidence="27">
    <location>
        <begin position="1011"/>
        <end position="1061"/>
    </location>
</feature>
<feature type="domain" description="CNH" evidence="29">
    <location>
        <begin position="1233"/>
        <end position="1505"/>
    </location>
</feature>
<evidence type="ECO:0000313" key="32">
    <source>
        <dbReference type="Proteomes" id="UP000539920"/>
    </source>
</evidence>
<keyword evidence="13 31" id="KW-0418">Kinase</keyword>
<evidence type="ECO:0000256" key="5">
    <source>
        <dbReference type="ARBA" id="ARBA00012513"/>
    </source>
</evidence>
<evidence type="ECO:0000256" key="21">
    <source>
        <dbReference type="ARBA" id="ARBA00076683"/>
    </source>
</evidence>
<evidence type="ECO:0000256" key="10">
    <source>
        <dbReference type="ARBA" id="ARBA00022723"/>
    </source>
</evidence>
<dbReference type="Gene3D" id="2.30.29.30">
    <property type="entry name" value="Pleckstrin-homology domain (PH domain)/Phosphotyrosine-binding domain (PTB)"/>
    <property type="match status" value="1"/>
</dbReference>
<keyword evidence="15 22" id="KW-0067">ATP-binding</keyword>
<dbReference type="Gene3D" id="1.20.5.340">
    <property type="match status" value="1"/>
</dbReference>
<dbReference type="Pfam" id="PF00780">
    <property type="entry name" value="CNH"/>
    <property type="match status" value="1"/>
</dbReference>
<feature type="compositionally biased region" description="Basic and acidic residues" evidence="24">
    <location>
        <begin position="642"/>
        <end position="654"/>
    </location>
</feature>
<dbReference type="PROSITE" id="PS50219">
    <property type="entry name" value="CNH"/>
    <property type="match status" value="1"/>
</dbReference>
<dbReference type="InterPro" id="IPR001180">
    <property type="entry name" value="CNH_dom"/>
</dbReference>
<dbReference type="CDD" id="cd00132">
    <property type="entry name" value="CRIB"/>
    <property type="match status" value="1"/>
</dbReference>
<evidence type="ECO:0000256" key="9">
    <source>
        <dbReference type="ARBA" id="ARBA00022679"/>
    </source>
</evidence>
<evidence type="ECO:0000256" key="8">
    <source>
        <dbReference type="ARBA" id="ARBA00022553"/>
    </source>
</evidence>
<accession>A0A7L0YZ60</accession>
<evidence type="ECO:0000256" key="24">
    <source>
        <dbReference type="SAM" id="MobiDB-lite"/>
    </source>
</evidence>
<dbReference type="GO" id="GO:0031032">
    <property type="term" value="P:actomyosin structure organization"/>
    <property type="evidence" value="ECO:0007669"/>
    <property type="project" value="TreeGrafter"/>
</dbReference>
<feature type="non-terminal residue" evidence="31">
    <location>
        <position position="1738"/>
    </location>
</feature>
<dbReference type="InterPro" id="IPR008271">
    <property type="entry name" value="Ser/Thr_kinase_AS"/>
</dbReference>
<evidence type="ECO:0000256" key="17">
    <source>
        <dbReference type="ARBA" id="ARBA00023273"/>
    </source>
</evidence>
<feature type="non-terminal residue" evidence="31">
    <location>
        <position position="1"/>
    </location>
</feature>
<dbReference type="InterPro" id="IPR036322">
    <property type="entry name" value="WD40_repeat_dom_sf"/>
</dbReference>
<feature type="compositionally biased region" description="Low complexity" evidence="24">
    <location>
        <begin position="1702"/>
        <end position="1713"/>
    </location>
</feature>
<evidence type="ECO:0000259" key="30">
    <source>
        <dbReference type="PROSITE" id="PS51285"/>
    </source>
</evidence>
<evidence type="ECO:0000259" key="25">
    <source>
        <dbReference type="PROSITE" id="PS50003"/>
    </source>
</evidence>
<dbReference type="EMBL" id="VXBC01009926">
    <property type="protein sequence ID" value="NXM19946.1"/>
    <property type="molecule type" value="Genomic_DNA"/>
</dbReference>
<feature type="region of interest" description="Disordered" evidence="24">
    <location>
        <begin position="975"/>
        <end position="994"/>
    </location>
</feature>
<feature type="region of interest" description="Disordered" evidence="24">
    <location>
        <begin position="636"/>
        <end position="683"/>
    </location>
</feature>
<evidence type="ECO:0000256" key="22">
    <source>
        <dbReference type="PROSITE-ProRule" id="PRU10141"/>
    </source>
</evidence>
<dbReference type="SMART" id="SM00233">
    <property type="entry name" value="PH"/>
    <property type="match status" value="1"/>
</dbReference>
<dbReference type="InterPro" id="IPR046349">
    <property type="entry name" value="C1-like_sf"/>
</dbReference>
<dbReference type="InterPro" id="IPR002219">
    <property type="entry name" value="PKC_DAG/PE"/>
</dbReference>
<keyword evidence="7" id="KW-0723">Serine/threonine-protein kinase</keyword>
<evidence type="ECO:0000256" key="11">
    <source>
        <dbReference type="ARBA" id="ARBA00022741"/>
    </source>
</evidence>
<reference evidence="31 32" key="1">
    <citation type="submission" date="2019-09" db="EMBL/GenBank/DDBJ databases">
        <title>Bird 10,000 Genomes (B10K) Project - Family phase.</title>
        <authorList>
            <person name="Zhang G."/>
        </authorList>
    </citation>
    <scope>NUCLEOTIDE SEQUENCE [LARGE SCALE GENOMIC DNA]</scope>
    <source>
        <strain evidence="31">B10K-DU-001-79</strain>
        <tissue evidence="31">Muscle</tissue>
    </source>
</reference>
<dbReference type="PROSITE" id="PS50108">
    <property type="entry name" value="CRIB"/>
    <property type="match status" value="1"/>
</dbReference>
<evidence type="ECO:0000259" key="27">
    <source>
        <dbReference type="PROSITE" id="PS50081"/>
    </source>
</evidence>
<dbReference type="PANTHER" id="PTHR22988">
    <property type="entry name" value="MYOTONIC DYSTROPHY S/T KINASE-RELATED"/>
    <property type="match status" value="1"/>
</dbReference>
<comment type="subcellular location">
    <subcellularLocation>
        <location evidence="3">Cell projection</location>
        <location evidence="3">Lamellipodium</location>
    </subcellularLocation>
    <subcellularLocation>
        <location evidence="2">Cytoplasm</location>
    </subcellularLocation>
</comment>
<evidence type="ECO:0000256" key="3">
    <source>
        <dbReference type="ARBA" id="ARBA00004510"/>
    </source>
</evidence>
<dbReference type="GO" id="GO:0042641">
    <property type="term" value="C:actomyosin"/>
    <property type="evidence" value="ECO:0007669"/>
    <property type="project" value="TreeGrafter"/>
</dbReference>
<evidence type="ECO:0000256" key="18">
    <source>
        <dbReference type="ARBA" id="ARBA00047899"/>
    </source>
</evidence>
<feature type="compositionally biased region" description="Basic and acidic residues" evidence="24">
    <location>
        <begin position="550"/>
        <end position="570"/>
    </location>
</feature>
<evidence type="ECO:0000256" key="15">
    <source>
        <dbReference type="ARBA" id="ARBA00022840"/>
    </source>
</evidence>
<evidence type="ECO:0000256" key="7">
    <source>
        <dbReference type="ARBA" id="ARBA00022527"/>
    </source>
</evidence>
<dbReference type="PROSITE" id="PS00107">
    <property type="entry name" value="PROTEIN_KINASE_ATP"/>
    <property type="match status" value="1"/>
</dbReference>
<dbReference type="Proteomes" id="UP000539920">
    <property type="component" value="Unassembled WGS sequence"/>
</dbReference>
<dbReference type="CDD" id="cd01243">
    <property type="entry name" value="PH_MRCK"/>
    <property type="match status" value="1"/>
</dbReference>
<dbReference type="FunFam" id="3.30.60.20:FF:000005">
    <property type="entry name" value="Non-specific serine/threonine protein kinase"/>
    <property type="match status" value="1"/>
</dbReference>
<keyword evidence="16 23" id="KW-0175">Coiled coil</keyword>
<keyword evidence="10" id="KW-0479">Metal-binding</keyword>
<organism evidence="31 32">
    <name type="scientific">Ploceus nigricollis</name>
    <dbReference type="NCBI Taxonomy" id="441696"/>
    <lineage>
        <taxon>Eukaryota</taxon>
        <taxon>Metazoa</taxon>
        <taxon>Chordata</taxon>
        <taxon>Craniata</taxon>
        <taxon>Vertebrata</taxon>
        <taxon>Euteleostomi</taxon>
        <taxon>Archelosauria</taxon>
        <taxon>Archosauria</taxon>
        <taxon>Dinosauria</taxon>
        <taxon>Saurischia</taxon>
        <taxon>Theropoda</taxon>
        <taxon>Coelurosauria</taxon>
        <taxon>Aves</taxon>
        <taxon>Neognathae</taxon>
        <taxon>Neoaves</taxon>
        <taxon>Telluraves</taxon>
        <taxon>Australaves</taxon>
        <taxon>Passeriformes</taxon>
        <taxon>Passeroidea</taxon>
        <taxon>Ploceidae</taxon>
        <taxon>Ploceinae</taxon>
        <taxon>Ploceus</taxon>
    </lineage>
</organism>
<evidence type="ECO:0000256" key="1">
    <source>
        <dbReference type="ARBA" id="ARBA00001946"/>
    </source>
</evidence>
<comment type="catalytic activity">
    <reaction evidence="19">
        <text>L-seryl-[protein] + ATP = O-phospho-L-seryl-[protein] + ADP + H(+)</text>
        <dbReference type="Rhea" id="RHEA:17989"/>
        <dbReference type="Rhea" id="RHEA-COMP:9863"/>
        <dbReference type="Rhea" id="RHEA-COMP:11604"/>
        <dbReference type="ChEBI" id="CHEBI:15378"/>
        <dbReference type="ChEBI" id="CHEBI:29999"/>
        <dbReference type="ChEBI" id="CHEBI:30616"/>
        <dbReference type="ChEBI" id="CHEBI:83421"/>
        <dbReference type="ChEBI" id="CHEBI:456216"/>
        <dbReference type="EC" id="2.7.11.1"/>
    </reaction>
</comment>
<dbReference type="Pfam" id="PF00069">
    <property type="entry name" value="Pkinase"/>
    <property type="match status" value="1"/>
</dbReference>
<evidence type="ECO:0000259" key="28">
    <source>
        <dbReference type="PROSITE" id="PS50108"/>
    </source>
</evidence>
<dbReference type="SMART" id="SM00036">
    <property type="entry name" value="CNH"/>
    <property type="match status" value="1"/>
</dbReference>
<dbReference type="SMART" id="SM00285">
    <property type="entry name" value="PBD"/>
    <property type="match status" value="1"/>
</dbReference>
<keyword evidence="9" id="KW-0808">Transferase</keyword>
<evidence type="ECO:0000256" key="2">
    <source>
        <dbReference type="ARBA" id="ARBA00004496"/>
    </source>
</evidence>
<dbReference type="PROSITE" id="PS51285">
    <property type="entry name" value="AGC_KINASE_CTER"/>
    <property type="match status" value="1"/>
</dbReference>
<dbReference type="Pfam" id="PF15796">
    <property type="entry name" value="KELK"/>
    <property type="match status" value="1"/>
</dbReference>
<dbReference type="InterPro" id="IPR026611">
    <property type="entry name" value="MRCK_alpha_cat"/>
</dbReference>
<dbReference type="FunFam" id="1.10.510.10:FF:000014">
    <property type="entry name" value="Non-specific serine/threonine protein kinase"/>
    <property type="match status" value="1"/>
</dbReference>
<dbReference type="SUPFAM" id="SSF56112">
    <property type="entry name" value="Protein kinase-like (PK-like)"/>
    <property type="match status" value="1"/>
</dbReference>
<comment type="catalytic activity">
    <reaction evidence="18">
        <text>L-threonyl-[protein] + ATP = O-phospho-L-threonyl-[protein] + ADP + H(+)</text>
        <dbReference type="Rhea" id="RHEA:46608"/>
        <dbReference type="Rhea" id="RHEA-COMP:11060"/>
        <dbReference type="Rhea" id="RHEA-COMP:11605"/>
        <dbReference type="ChEBI" id="CHEBI:15378"/>
        <dbReference type="ChEBI" id="CHEBI:30013"/>
        <dbReference type="ChEBI" id="CHEBI:30616"/>
        <dbReference type="ChEBI" id="CHEBI:61977"/>
        <dbReference type="ChEBI" id="CHEBI:456216"/>
        <dbReference type="EC" id="2.7.11.1"/>
    </reaction>
</comment>
<feature type="compositionally biased region" description="Polar residues" evidence="24">
    <location>
        <begin position="1610"/>
        <end position="1625"/>
    </location>
</feature>
<dbReference type="InterPro" id="IPR011993">
    <property type="entry name" value="PH-like_dom_sf"/>
</dbReference>
<dbReference type="InterPro" id="IPR017441">
    <property type="entry name" value="Protein_kinase_ATP_BS"/>
</dbReference>
<dbReference type="GO" id="GO:0030027">
    <property type="term" value="C:lamellipodium"/>
    <property type="evidence" value="ECO:0007669"/>
    <property type="project" value="UniProtKB-SubCell"/>
</dbReference>
<dbReference type="SUPFAM" id="SSF57889">
    <property type="entry name" value="Cysteine-rich domain"/>
    <property type="match status" value="1"/>
</dbReference>
<dbReference type="Gene3D" id="1.10.510.10">
    <property type="entry name" value="Transferase(Phosphotransferase) domain 1"/>
    <property type="match status" value="1"/>
</dbReference>
<dbReference type="FunFam" id="2.30.29.30:FF:000032">
    <property type="entry name" value="Non-specific serine/threonine protein kinase"/>
    <property type="match status" value="1"/>
</dbReference>
<keyword evidence="6" id="KW-0963">Cytoplasm</keyword>
<keyword evidence="11 22" id="KW-0547">Nucleotide-binding</keyword>
<keyword evidence="17" id="KW-0966">Cell projection</keyword>
<dbReference type="EC" id="2.7.11.1" evidence="5"/>
<dbReference type="PROSITE" id="PS00108">
    <property type="entry name" value="PROTEIN_KINASE_ST"/>
    <property type="match status" value="1"/>
</dbReference>
<dbReference type="CDD" id="cd05623">
    <property type="entry name" value="STKc_MRCK_alpha"/>
    <property type="match status" value="1"/>
</dbReference>
<comment type="caution">
    <text evidence="31">The sequence shown here is derived from an EMBL/GenBank/DDBJ whole genome shotgun (WGS) entry which is preliminary data.</text>
</comment>
<feature type="compositionally biased region" description="Low complexity" evidence="24">
    <location>
        <begin position="1670"/>
        <end position="1686"/>
    </location>
</feature>
<comment type="cofactor">
    <cofactor evidence="1">
        <name>Mg(2+)</name>
        <dbReference type="ChEBI" id="CHEBI:18420"/>
    </cofactor>
</comment>
<dbReference type="SUPFAM" id="SSF50978">
    <property type="entry name" value="WD40 repeat-like"/>
    <property type="match status" value="1"/>
</dbReference>
<evidence type="ECO:0000259" key="26">
    <source>
        <dbReference type="PROSITE" id="PS50011"/>
    </source>
</evidence>
<dbReference type="InterPro" id="IPR000961">
    <property type="entry name" value="AGC-kinase_C"/>
</dbReference>
<dbReference type="GO" id="GO:0008270">
    <property type="term" value="F:zinc ion binding"/>
    <property type="evidence" value="ECO:0007669"/>
    <property type="project" value="UniProtKB-KW"/>
</dbReference>
<evidence type="ECO:0000256" key="23">
    <source>
        <dbReference type="SAM" id="Coils"/>
    </source>
</evidence>
<dbReference type="PROSITE" id="PS50081">
    <property type="entry name" value="ZF_DAG_PE_2"/>
    <property type="match status" value="1"/>
</dbReference>
<evidence type="ECO:0000256" key="6">
    <source>
        <dbReference type="ARBA" id="ARBA00022490"/>
    </source>
</evidence>
<dbReference type="GO" id="GO:0004674">
    <property type="term" value="F:protein serine/threonine kinase activity"/>
    <property type="evidence" value="ECO:0007669"/>
    <property type="project" value="UniProtKB-KW"/>
</dbReference>
<feature type="compositionally biased region" description="Basic and acidic residues" evidence="24">
    <location>
        <begin position="1688"/>
        <end position="1701"/>
    </location>
</feature>
<evidence type="ECO:0000256" key="14">
    <source>
        <dbReference type="ARBA" id="ARBA00022833"/>
    </source>
</evidence>
<protein>
    <recommendedName>
        <fullName evidence="20">Serine/threonine-protein kinase MRCK alpha</fullName>
        <ecNumber evidence="5">2.7.11.1</ecNumber>
    </recommendedName>
    <alternativeName>
        <fullName evidence="21">CDC42-binding protein kinase alpha</fullName>
    </alternativeName>
</protein>
<dbReference type="Gene3D" id="3.30.60.20">
    <property type="match status" value="1"/>
</dbReference>
<gene>
    <name evidence="31" type="primary">Cdc42bpa</name>
    <name evidence="31" type="ORF">PLONIG_R03773</name>
</gene>
<evidence type="ECO:0000313" key="31">
    <source>
        <dbReference type="EMBL" id="NXM19946.1"/>
    </source>
</evidence>
<dbReference type="InterPro" id="IPR000095">
    <property type="entry name" value="CRIB_dom"/>
</dbReference>
<evidence type="ECO:0000256" key="12">
    <source>
        <dbReference type="ARBA" id="ARBA00022771"/>
    </source>
</evidence>
<keyword evidence="8" id="KW-0597">Phosphoprotein</keyword>
<evidence type="ECO:0000256" key="19">
    <source>
        <dbReference type="ARBA" id="ARBA00048679"/>
    </source>
</evidence>
<dbReference type="FunFam" id="1.20.5.340:FF:000010">
    <property type="entry name" value="Non-specific serine/threonine protein kinase"/>
    <property type="match status" value="1"/>
</dbReference>
<dbReference type="InterPro" id="IPR031597">
    <property type="entry name" value="KELK"/>
</dbReference>
<feature type="region of interest" description="Disordered" evidence="24">
    <location>
        <begin position="550"/>
        <end position="571"/>
    </location>
</feature>
<dbReference type="CDD" id="cd20864">
    <property type="entry name" value="C1_MRCKalpha"/>
    <property type="match status" value="1"/>
</dbReference>
<feature type="domain" description="Protein kinase" evidence="26">
    <location>
        <begin position="77"/>
        <end position="343"/>
    </location>
</feature>
<feature type="region of interest" description="Disordered" evidence="24">
    <location>
        <begin position="1610"/>
        <end position="1738"/>
    </location>
</feature>
<feature type="coiled-coil region" evidence="23">
    <location>
        <begin position="708"/>
        <end position="820"/>
    </location>
</feature>
<dbReference type="SMART" id="SM00133">
    <property type="entry name" value="S_TK_X"/>
    <property type="match status" value="1"/>
</dbReference>
<feature type="domain" description="PH" evidence="25">
    <location>
        <begin position="1081"/>
        <end position="1207"/>
    </location>
</feature>
<dbReference type="InterPro" id="IPR001849">
    <property type="entry name" value="PH_domain"/>
</dbReference>
<feature type="domain" description="AGC-kinase C-terminal" evidence="30">
    <location>
        <begin position="344"/>
        <end position="414"/>
    </location>
</feature>
<dbReference type="SMART" id="SM00220">
    <property type="entry name" value="S_TKc"/>
    <property type="match status" value="1"/>
</dbReference>
<sequence>MSGEVRLKQLEQFILDGPTQTNGQCFSVETLLDILICLYDECNNSPLRREKNILEYLEWAKPFTSKVKQMRLHKEDFEILKVIGRGAFGEVAVVKLKNADKVFAMKILNKWEMLKRAETACFREERDVLVNGDNQWITTLHYAFQDENYLYLVMDYYVGGDLLTLLSKFEDRLPEDMARFYLAEMVIAIDSVHQLHYVHRDIKPDNILMDMNGHIRLADFGSCLKLMEDGTVQSSVAVGTPDYISPEILQAMEDGKGKYGPECDWWSLGVCMYEMLYGETPFYAESLVETYGKIMNHKERFQFPAQVTDVSESAKDLIRRLICSREHRLGQNGIEDFKNHPFFAGIDWDNIRNCEAPYIPEVSSPTDTSNFDVDDDCLKNSETMPPPSHTAFSGHHLPFVGFTYTSSCVLSDRSCLRLTAGPPSMDLDASIQRTLEDSLATEAYERRIRRLEQEKLELSRKLQESTQTVQALQYSTVDGPITASKDLEIKSLKEEIEKLKKQVTESGQLEQQLEEASTARRELDDASRQIKAFEKQVRTLKQEREDLNKELAESSDRLKSQAKELKDAHSQRKLAMQEFSEMNERLTDLHSQKQKLARQLRDKEEEMEVVMQKVESLRQELRRTERLKKEVSVQAEAAAAEASKDRKLRERSEQYSKQLESEVEGLKQKQVGRSPGVSSIEHQQEITKLKADLEKKSVFYEEELSKREMLHANEIKSLKKELRDAESQQLALKKEIMVLKDKLEKTRRENQSEREEFETEFKQKYEREKILLTEENKKLTNELDKLTTMFERLSMNNRQLEEEMRDLADKKESVAHWEAQITEIIQWVSDEKDARGYLQALASKMTEELEALRNSSLGARATDMPWKMRRFAKLDMSARLELQSALDAEIRAKQAIQDELNKVKASCISTECKLQESEKKNMELLAEIERLKKETEELRSEKGVKHQDSQNSFLAFLNAPTSALDQFERSPSCIPANKGRRVADHPPRSVHTPTMRTAYIGSGLSAPKPKAHQFVVKSFNTPTKCNQCTSLMVGLIRQGCTCEVCGFSCHVTCADKAPAVCPIPPEQTKGPLGIDPQKGIGTAYEGHVRVKFIFLKVPKPAGVKKGWQRALAVICDFKLFLYDVAEGKASQPSVVVSQVIDMRDEEFSVSSVLASDVIHANRKDIPCIFRVTASQLSASSNKCSILILADGENEKSKWVGVLNELHRILKKNKLKDRSVYVPKEAYDSTLPLIKTTQSAAIIDHERVALGNEEGLFVVHVTKDEIIRVGDNKKVHQIELIPSEQLIAVISGRNRHVRLFPMAALDGRETEFYKLAETKGCQAIVSGHVRHGALTCLCVAMKRQVLCYELNQSKTRHKKIKEIQVQGNVQWMSIFSDRLCVGYQSGFLKYPLHGEGSPYSLLHPDDHTLSFISQQPTDAICAVEISNKEYLLCFSSVGVYVDCQGRRSRQQELMWPATPSSCCYNAPYLSVYSENAIDVFDVNSMEWIQTIPLKKVRPLNTEGSLNLLGLETVRLIYFKNKMAEGDELVVPETSDNSRKQMVRNINNKRRYSFRVPEEERMQQRREMLRDPEMRNKLISNPTNFNHIAHMGPGDGIQILKDLPMNLRPQESRTVFSGSVSIPSITKSRTEPGRSMSASSGLAARSSAQNGSALRREFSGGSYGAKRQPMASPSDGSLSSGGLDQGSDAPTRDYEREDSDSPRHSTASNSSNLSSPPSPVSPHKTKSLSLESSDHVSWDS</sequence>